<feature type="transmembrane region" description="Helical" evidence="8">
    <location>
        <begin position="526"/>
        <end position="543"/>
    </location>
</feature>
<dbReference type="SUPFAM" id="SSF82714">
    <property type="entry name" value="Multidrug efflux transporter AcrB TolC docking domain, DN and DC subdomains"/>
    <property type="match status" value="2"/>
</dbReference>
<comment type="similarity">
    <text evidence="2">Belongs to the resistance-nodulation-cell division (RND) (TC 2.A.6) family.</text>
</comment>
<dbReference type="InterPro" id="IPR001036">
    <property type="entry name" value="Acrflvin-R"/>
</dbReference>
<name>A0ABT3ZZ23_9BACT</name>
<comment type="caution">
    <text evidence="9">The sequence shown here is derived from an EMBL/GenBank/DDBJ whole genome shotgun (WGS) entry which is preliminary data.</text>
</comment>
<feature type="transmembrane region" description="Helical" evidence="8">
    <location>
        <begin position="863"/>
        <end position="882"/>
    </location>
</feature>
<dbReference type="Gene3D" id="3.30.2090.10">
    <property type="entry name" value="Multidrug efflux transporter AcrB TolC docking domain, DN and DC subdomains"/>
    <property type="match status" value="2"/>
</dbReference>
<keyword evidence="10" id="KW-1185">Reference proteome</keyword>
<evidence type="ECO:0000256" key="8">
    <source>
        <dbReference type="SAM" id="Phobius"/>
    </source>
</evidence>
<dbReference type="EMBL" id="JAPNKA010000001">
    <property type="protein sequence ID" value="MCY1074658.1"/>
    <property type="molecule type" value="Genomic_DNA"/>
</dbReference>
<evidence type="ECO:0000256" key="4">
    <source>
        <dbReference type="ARBA" id="ARBA00022475"/>
    </source>
</evidence>
<organism evidence="9 10">
    <name type="scientific">Archangium lansingense</name>
    <dbReference type="NCBI Taxonomy" id="2995310"/>
    <lineage>
        <taxon>Bacteria</taxon>
        <taxon>Pseudomonadati</taxon>
        <taxon>Myxococcota</taxon>
        <taxon>Myxococcia</taxon>
        <taxon>Myxococcales</taxon>
        <taxon>Cystobacterineae</taxon>
        <taxon>Archangiaceae</taxon>
        <taxon>Archangium</taxon>
    </lineage>
</organism>
<sequence>MFEKLVEFSLKNRAAVLFLTVLVALWGWMAFTDLTVEAFPDSTDTQVNVITLYPGQPSEEVERQIGIPLERALNGTPGLGRLRNLSLFGLSFVTLTFNDGVDALFARQQVLERLRDAELPEGVVPELGPLATPIGEIYRYTLDGAKGDPMKLRTLQDWVVRPGLLRVDGVADVVSYGGLLKEIHVQPDPTHLAAFGLTLEDLENALRDGSLNASGGTLERGSEQFVIRSEGLFRTLDDIRHVRVATHEGTPVFIKDVAEVTEGWAPRQGVVSRENNTDVVEGIVLMRRGENPSVVLSRVRDAVVGLNMRLQPDEATISPFYDRTELVNTTLRTVGRNLLEGALLVTLVLFVFLLDLRAALVVGTLIPLSLLTSFIYLKLRGMSANLLSMGAVDFGVIVDGGVVIIESILLRLSKHGHPGETPQTPMERIKAATQAVVRPTVFALLIIIAAYLPIFMLQRVEGRIFAPMANTVVAALVGALVFSVTLIPVLASLVYRKPVEHKESPVLRAAAKAYAPTLRFALRKPWLVIALATLGLAISGWMLPRMGSEFLPDLNEGGLYMTFTLPSNVSLSEGRKLVPRITQLIRQAPQVDGVLSQLGRPEDGTDATLTNNLEFFVKLKPPEQWPKETPDLPSVIAVLQKTIDEVPGLEVNFSQPIRDNVNESISGQFGQVAVKLYGDDLKVLQEQAEKVKDVISGVSGVADLGIVKSGEVPDIKVIPDRVALARHGMSLGEFQNVFQTAVGGRPVSEFWEGERRFDVVMRLPLSSRDDVEKLAGLRVPVEGGVTVPLETLARVETGFGRASINRENGRRYIGIRMNVRGRDLGSFVNEAREKVQQLAPNPAGISLEWGGEFENKERAMKRLITVVPVALLLTLLLLFKAFESFGRAVITLMNVPFALMGGVFGLYLAGMPLSVAAAVGFIALIGQAALNGVLVMSAIAERRAAGETLDEAILNGAQERLRPVLMTAALAALGLVPACLSRGIGSETQKPLAVVIVAGTISACALTLVLLPVMYRLFTQYTEQLVDKMPVRLLRAVPAVDKPRKTGT</sequence>
<evidence type="ECO:0000313" key="10">
    <source>
        <dbReference type="Proteomes" id="UP001207654"/>
    </source>
</evidence>
<dbReference type="Pfam" id="PF00873">
    <property type="entry name" value="ACR_tran"/>
    <property type="match status" value="1"/>
</dbReference>
<feature type="transmembrane region" description="Helical" evidence="8">
    <location>
        <begin position="469"/>
        <end position="495"/>
    </location>
</feature>
<proteinExistence type="inferred from homology"/>
<evidence type="ECO:0000313" key="9">
    <source>
        <dbReference type="EMBL" id="MCY1074658.1"/>
    </source>
</evidence>
<dbReference type="Gene3D" id="3.30.70.1320">
    <property type="entry name" value="Multidrug efflux transporter AcrB pore domain like"/>
    <property type="match status" value="1"/>
</dbReference>
<dbReference type="InterPro" id="IPR027463">
    <property type="entry name" value="AcrB_DN_DC_subdom"/>
</dbReference>
<dbReference type="PANTHER" id="PTHR32063">
    <property type="match status" value="1"/>
</dbReference>
<keyword evidence="5 8" id="KW-0812">Transmembrane</keyword>
<protein>
    <submittedName>
        <fullName evidence="9">CusA/CzcA family heavy metal efflux RND transporter</fullName>
    </submittedName>
</protein>
<dbReference type="SUPFAM" id="SSF82693">
    <property type="entry name" value="Multidrug efflux transporter AcrB pore domain, PN1, PN2, PC1 and PC2 subdomains"/>
    <property type="match status" value="3"/>
</dbReference>
<dbReference type="SUPFAM" id="SSF82866">
    <property type="entry name" value="Multidrug efflux transporter AcrB transmembrane domain"/>
    <property type="match status" value="2"/>
</dbReference>
<dbReference type="Gene3D" id="3.30.70.1430">
    <property type="entry name" value="Multidrug efflux transporter AcrB pore domain"/>
    <property type="match status" value="2"/>
</dbReference>
<reference evidence="9 10" key="1">
    <citation type="submission" date="2022-11" db="EMBL/GenBank/DDBJ databases">
        <title>Minimal conservation of predation-associated metabolite biosynthetic gene clusters underscores biosynthetic potential of Myxococcota including descriptions for ten novel species: Archangium lansinium sp. nov., Myxococcus landrumus sp. nov., Nannocystis bai.</title>
        <authorList>
            <person name="Ahearne A."/>
            <person name="Stevens C."/>
            <person name="Phillips K."/>
        </authorList>
    </citation>
    <scope>NUCLEOTIDE SEQUENCE [LARGE SCALE GENOMIC DNA]</scope>
    <source>
        <strain evidence="9 10">MIWBW</strain>
    </source>
</reference>
<feature type="transmembrane region" description="Helical" evidence="8">
    <location>
        <begin position="360"/>
        <end position="379"/>
    </location>
</feature>
<feature type="transmembrane region" description="Helical" evidence="8">
    <location>
        <begin position="960"/>
        <end position="980"/>
    </location>
</feature>
<dbReference type="PRINTS" id="PR00702">
    <property type="entry name" value="ACRIFLAVINRP"/>
</dbReference>
<dbReference type="InterPro" id="IPR004763">
    <property type="entry name" value="CusA-like"/>
</dbReference>
<feature type="transmembrane region" description="Helical" evidence="8">
    <location>
        <begin position="888"/>
        <end position="908"/>
    </location>
</feature>
<accession>A0ABT3ZZ23</accession>
<evidence type="ECO:0000256" key="7">
    <source>
        <dbReference type="ARBA" id="ARBA00023136"/>
    </source>
</evidence>
<keyword evidence="7 8" id="KW-0472">Membrane</keyword>
<dbReference type="PANTHER" id="PTHR32063:SF12">
    <property type="entry name" value="CATION EFFLUX SYSTEM PROTEIN"/>
    <property type="match status" value="1"/>
</dbReference>
<feature type="transmembrane region" description="Helical" evidence="8">
    <location>
        <begin position="915"/>
        <end position="940"/>
    </location>
</feature>
<evidence type="ECO:0000256" key="6">
    <source>
        <dbReference type="ARBA" id="ARBA00022989"/>
    </source>
</evidence>
<feature type="transmembrane region" description="Helical" evidence="8">
    <location>
        <begin position="12"/>
        <end position="31"/>
    </location>
</feature>
<keyword evidence="6 8" id="KW-1133">Transmembrane helix</keyword>
<feature type="transmembrane region" description="Helical" evidence="8">
    <location>
        <begin position="436"/>
        <end position="457"/>
    </location>
</feature>
<dbReference type="NCBIfam" id="TIGR00914">
    <property type="entry name" value="2A0601"/>
    <property type="match status" value="1"/>
</dbReference>
<keyword evidence="3" id="KW-0813">Transport</keyword>
<dbReference type="Gene3D" id="3.30.70.1440">
    <property type="entry name" value="Multidrug efflux transporter AcrB pore domain"/>
    <property type="match status" value="1"/>
</dbReference>
<feature type="transmembrane region" description="Helical" evidence="8">
    <location>
        <begin position="992"/>
        <end position="1015"/>
    </location>
</feature>
<evidence type="ECO:0000256" key="1">
    <source>
        <dbReference type="ARBA" id="ARBA00004651"/>
    </source>
</evidence>
<evidence type="ECO:0000256" key="2">
    <source>
        <dbReference type="ARBA" id="ARBA00010942"/>
    </source>
</evidence>
<evidence type="ECO:0000256" key="5">
    <source>
        <dbReference type="ARBA" id="ARBA00022692"/>
    </source>
</evidence>
<dbReference type="RefSeq" id="WP_267533617.1">
    <property type="nucleotide sequence ID" value="NZ_JAPNKA010000001.1"/>
</dbReference>
<keyword evidence="4" id="KW-1003">Cell membrane</keyword>
<dbReference type="Proteomes" id="UP001207654">
    <property type="component" value="Unassembled WGS sequence"/>
</dbReference>
<dbReference type="Gene3D" id="1.20.1640.10">
    <property type="entry name" value="Multidrug efflux transporter AcrB transmembrane domain"/>
    <property type="match status" value="2"/>
</dbReference>
<gene>
    <name evidence="9" type="ORF">OV287_09170</name>
</gene>
<comment type="subcellular location">
    <subcellularLocation>
        <location evidence="1">Cell membrane</location>
        <topology evidence="1">Multi-pass membrane protein</topology>
    </subcellularLocation>
</comment>
<evidence type="ECO:0000256" key="3">
    <source>
        <dbReference type="ARBA" id="ARBA00022448"/>
    </source>
</evidence>